<reference evidence="1 2" key="1">
    <citation type="submission" date="2017-05" db="EMBL/GenBank/DDBJ databases">
        <title>Genome of Polynucleobacter sp. MWH-Feld-100.</title>
        <authorList>
            <person name="Hahn M.W."/>
        </authorList>
    </citation>
    <scope>NUCLEOTIDE SEQUENCE [LARGE SCALE GENOMIC DNA]</scope>
    <source>
        <strain evidence="1 2">MWH-Feld-100</strain>
    </source>
</reference>
<dbReference type="EMBL" id="NGUP01000003">
    <property type="protein sequence ID" value="OWS69431.1"/>
    <property type="molecule type" value="Genomic_DNA"/>
</dbReference>
<organism evidence="1 2">
    <name type="scientific">Polynucleobacter campilacus</name>
    <dbReference type="NCBI Taxonomy" id="1743163"/>
    <lineage>
        <taxon>Bacteria</taxon>
        <taxon>Pseudomonadati</taxon>
        <taxon>Pseudomonadota</taxon>
        <taxon>Betaproteobacteria</taxon>
        <taxon>Burkholderiales</taxon>
        <taxon>Burkholderiaceae</taxon>
        <taxon>Polynucleobacter</taxon>
    </lineage>
</organism>
<protein>
    <submittedName>
        <fullName evidence="1">Uncharacterized protein</fullName>
    </submittedName>
</protein>
<name>A0A254PXZ2_9BURK</name>
<gene>
    <name evidence="1" type="ORF">CBI31_03450</name>
</gene>
<accession>A0A254PXZ2</accession>
<keyword evidence="2" id="KW-1185">Reference proteome</keyword>
<dbReference type="AlphaFoldDB" id="A0A254PXZ2"/>
<dbReference type="Proteomes" id="UP000197528">
    <property type="component" value="Unassembled WGS sequence"/>
</dbReference>
<evidence type="ECO:0000313" key="1">
    <source>
        <dbReference type="EMBL" id="OWS69431.1"/>
    </source>
</evidence>
<sequence>MDNSAFWKPFLTPIQLDAVKYFLNNHIPKEVIFSMVVDEIVISYPDGSQKKLLNNPLRAEYPEFQKAMYQLLGYGLNVQQSLNATYEGQPMTVAQLEKNYGAAYVNLLAGHGMKVIPANKSSGNSQAATYQIIKTTSVLRMCSDQKQFRNDIIKNYGGDLLCQPVANSSANLAKEPQTAFTFRSVKNIYDFLGQVTDAQLADPPYLVTLLPSENTIAKRSTESNRYALLVVNRNKDSKTFSTMEALNDNTYSIPRENNGYSTLVINILAQFQGLAKSPGSIPSSPAVLIK</sequence>
<proteinExistence type="predicted"/>
<comment type="caution">
    <text evidence="1">The sequence shown here is derived from an EMBL/GenBank/DDBJ whole genome shotgun (WGS) entry which is preliminary data.</text>
</comment>
<evidence type="ECO:0000313" key="2">
    <source>
        <dbReference type="Proteomes" id="UP000197528"/>
    </source>
</evidence>